<gene>
    <name evidence="1" type="ORF">PIIN_06513</name>
</gene>
<dbReference type="OrthoDB" id="3163721at2759"/>
<name>G4TMN3_SERID</name>
<accession>G4TMN3</accession>
<protein>
    <submittedName>
        <fullName evidence="1">Uncharacterized protein</fullName>
    </submittedName>
</protein>
<reference evidence="1 2" key="1">
    <citation type="journal article" date="2011" name="PLoS Pathog.">
        <title>Endophytic Life Strategies Decoded by Genome and Transcriptome Analyses of the Mutualistic Root Symbiont Piriformospora indica.</title>
        <authorList>
            <person name="Zuccaro A."/>
            <person name="Lahrmann U."/>
            <person name="Guldener U."/>
            <person name="Langen G."/>
            <person name="Pfiffi S."/>
            <person name="Biedenkopf D."/>
            <person name="Wong P."/>
            <person name="Samans B."/>
            <person name="Grimm C."/>
            <person name="Basiewicz M."/>
            <person name="Murat C."/>
            <person name="Martin F."/>
            <person name="Kogel K.H."/>
        </authorList>
    </citation>
    <scope>NUCLEOTIDE SEQUENCE [LARGE SCALE GENOMIC DNA]</scope>
    <source>
        <strain evidence="1 2">DSM 11827</strain>
    </source>
</reference>
<keyword evidence="2" id="KW-1185">Reference proteome</keyword>
<evidence type="ECO:0000313" key="1">
    <source>
        <dbReference type="EMBL" id="CCA72576.1"/>
    </source>
</evidence>
<evidence type="ECO:0000313" key="2">
    <source>
        <dbReference type="Proteomes" id="UP000007148"/>
    </source>
</evidence>
<proteinExistence type="predicted"/>
<dbReference type="AlphaFoldDB" id="G4TMN3"/>
<sequence>MTSVQGPTPISFGEPISESRELTRAYLWIIALGLVVPLGPPLGQNHPLPIRTLIGHPNGPFISGCFQHLPQAEAERLRTSLRGILDELWWRINQFGFAPPSVLDVFVFTGPVFTGLVYTCAFCAGTAGNSDAVIGCIRAHINV</sequence>
<dbReference type="Proteomes" id="UP000007148">
    <property type="component" value="Unassembled WGS sequence"/>
</dbReference>
<organism evidence="1 2">
    <name type="scientific">Serendipita indica (strain DSM 11827)</name>
    <name type="common">Root endophyte fungus</name>
    <name type="synonym">Piriformospora indica</name>
    <dbReference type="NCBI Taxonomy" id="1109443"/>
    <lineage>
        <taxon>Eukaryota</taxon>
        <taxon>Fungi</taxon>
        <taxon>Dikarya</taxon>
        <taxon>Basidiomycota</taxon>
        <taxon>Agaricomycotina</taxon>
        <taxon>Agaricomycetes</taxon>
        <taxon>Sebacinales</taxon>
        <taxon>Serendipitaceae</taxon>
        <taxon>Serendipita</taxon>
    </lineage>
</organism>
<dbReference type="InParanoid" id="G4TMN3"/>
<dbReference type="EMBL" id="CAFZ01000171">
    <property type="protein sequence ID" value="CCA72576.1"/>
    <property type="molecule type" value="Genomic_DNA"/>
</dbReference>
<dbReference type="HOGENOM" id="CLU_2004801_0_0_1"/>
<comment type="caution">
    <text evidence="1">The sequence shown here is derived from an EMBL/GenBank/DDBJ whole genome shotgun (WGS) entry which is preliminary data.</text>
</comment>